<dbReference type="STRING" id="314283.MED297_03185"/>
<comment type="caution">
    <text evidence="1">The sequence shown here is derived from an EMBL/GenBank/DDBJ whole genome shotgun (WGS) entry which is preliminary data.</text>
</comment>
<dbReference type="Proteomes" id="UP000005953">
    <property type="component" value="Unassembled WGS sequence"/>
</dbReference>
<reference evidence="1 2" key="1">
    <citation type="submission" date="2006-02" db="EMBL/GenBank/DDBJ databases">
        <authorList>
            <person name="Pinhassi J."/>
            <person name="Pedros-Alio C."/>
            <person name="Ferriera S."/>
            <person name="Johnson J."/>
            <person name="Kravitz S."/>
            <person name="Halpern A."/>
            <person name="Remington K."/>
            <person name="Beeson K."/>
            <person name="Tran B."/>
            <person name="Rogers Y.-H."/>
            <person name="Friedman R."/>
            <person name="Venter J.C."/>
        </authorList>
    </citation>
    <scope>NUCLEOTIDE SEQUENCE [LARGE SCALE GENOMIC DNA]</scope>
    <source>
        <strain evidence="1 2">MED297</strain>
    </source>
</reference>
<accession>A4BJB2</accession>
<organism evidence="1 2">
    <name type="scientific">Reinekea blandensis MED297</name>
    <dbReference type="NCBI Taxonomy" id="314283"/>
    <lineage>
        <taxon>Bacteria</taxon>
        <taxon>Pseudomonadati</taxon>
        <taxon>Pseudomonadota</taxon>
        <taxon>Gammaproteobacteria</taxon>
        <taxon>Oceanospirillales</taxon>
        <taxon>Saccharospirillaceae</taxon>
        <taxon>Reinekea</taxon>
    </lineage>
</organism>
<dbReference type="AlphaFoldDB" id="A4BJB2"/>
<protein>
    <submittedName>
        <fullName evidence="1">Uncharacterized protein</fullName>
    </submittedName>
</protein>
<dbReference type="HOGENOM" id="CLU_1609454_0_0_6"/>
<name>A4BJB2_9GAMM</name>
<dbReference type="EMBL" id="AAOE01000032">
    <property type="protein sequence ID" value="EAR07770.1"/>
    <property type="molecule type" value="Genomic_DNA"/>
</dbReference>
<gene>
    <name evidence="1" type="ORF">MED297_03185</name>
</gene>
<sequence length="165" mass="17960">MPRFFDSRTFTSYFNQSELESALSWTRNRAITTQCAHEFRITTTGWFVLRDDDRDAATNNDCSSQTNQPSCAADEHFNFIYRNDDDILADLSGNAVAGSDITSGTFQRLIFTADGQLYLLTSAPSDTTTGCTSLSGVSPIPNNSSLALNGLTLTIDGTTAFVAVQ</sequence>
<proteinExistence type="predicted"/>
<keyword evidence="2" id="KW-1185">Reference proteome</keyword>
<evidence type="ECO:0000313" key="2">
    <source>
        <dbReference type="Proteomes" id="UP000005953"/>
    </source>
</evidence>
<evidence type="ECO:0000313" key="1">
    <source>
        <dbReference type="EMBL" id="EAR07770.1"/>
    </source>
</evidence>